<evidence type="ECO:0000313" key="3">
    <source>
        <dbReference type="Proteomes" id="UP000050996"/>
    </source>
</evidence>
<feature type="domain" description="GK1464-like" evidence="1">
    <location>
        <begin position="4"/>
        <end position="98"/>
    </location>
</feature>
<organism evidence="2 3">
    <name type="scientific">Cytobacillus solani</name>
    <dbReference type="NCBI Taxonomy" id="1637975"/>
    <lineage>
        <taxon>Bacteria</taxon>
        <taxon>Bacillati</taxon>
        <taxon>Bacillota</taxon>
        <taxon>Bacilli</taxon>
        <taxon>Bacillales</taxon>
        <taxon>Bacillaceae</taxon>
        <taxon>Cytobacillus</taxon>
    </lineage>
</organism>
<sequence>MESLSREQLINNMQKSFQMYINQYGLDDIGVFEEEGQDDLYYFGYTIKKDGKTHHIHSPYKKDTHGGLSPIINEWTIESDEPQKTDLKGYHSVESAFLDL</sequence>
<dbReference type="EMBL" id="LJIX01000006">
    <property type="protein sequence ID" value="KQL19874.1"/>
    <property type="molecule type" value="Genomic_DNA"/>
</dbReference>
<dbReference type="STRING" id="1637975.AN957_15745"/>
<reference evidence="2 3" key="1">
    <citation type="submission" date="2015-09" db="EMBL/GenBank/DDBJ databases">
        <title>Genome sequencing project for genomic taxonomy and phylogenomics of Bacillus-like bacteria.</title>
        <authorList>
            <person name="Liu B."/>
            <person name="Wang J."/>
            <person name="Zhu Y."/>
            <person name="Liu G."/>
            <person name="Chen Q."/>
            <person name="Chen Z."/>
            <person name="Lan J."/>
            <person name="Che J."/>
            <person name="Ge C."/>
            <person name="Shi H."/>
            <person name="Pan Z."/>
            <person name="Liu X."/>
        </authorList>
    </citation>
    <scope>NUCLEOTIDE SEQUENCE [LARGE SCALE GENOMIC DNA]</scope>
    <source>
        <strain evidence="2 3">FJAT-18043</strain>
    </source>
</reference>
<dbReference type="AlphaFoldDB" id="A0A0Q3VHJ8"/>
<evidence type="ECO:0000313" key="2">
    <source>
        <dbReference type="EMBL" id="KQL19874.1"/>
    </source>
</evidence>
<dbReference type="Gene3D" id="3.30.70.1480">
    <property type="entry name" value="GK1464-like"/>
    <property type="match status" value="1"/>
</dbReference>
<dbReference type="SUPFAM" id="SSF143579">
    <property type="entry name" value="GK1464-like"/>
    <property type="match status" value="1"/>
</dbReference>
<dbReference type="InterPro" id="IPR040915">
    <property type="entry name" value="GK1464-like_dom"/>
</dbReference>
<accession>A0A0Q3VHJ8</accession>
<protein>
    <recommendedName>
        <fullName evidence="1">GK1464-like domain-containing protein</fullName>
    </recommendedName>
</protein>
<keyword evidence="3" id="KW-1185">Reference proteome</keyword>
<dbReference type="InterPro" id="IPR028990">
    <property type="entry name" value="GK1464-like"/>
</dbReference>
<proteinExistence type="predicted"/>
<dbReference type="Pfam" id="PF18681">
    <property type="entry name" value="DUF5634"/>
    <property type="match status" value="1"/>
</dbReference>
<dbReference type="RefSeq" id="WP_056685039.1">
    <property type="nucleotide sequence ID" value="NZ_LJIX01000006.1"/>
</dbReference>
<comment type="caution">
    <text evidence="2">The sequence shown here is derived from an EMBL/GenBank/DDBJ whole genome shotgun (WGS) entry which is preliminary data.</text>
</comment>
<dbReference type="PATRIC" id="fig|1637975.4.peg.3052"/>
<dbReference type="Proteomes" id="UP000050996">
    <property type="component" value="Unassembled WGS sequence"/>
</dbReference>
<gene>
    <name evidence="2" type="ORF">AN957_15745</name>
</gene>
<name>A0A0Q3VHJ8_9BACI</name>
<evidence type="ECO:0000259" key="1">
    <source>
        <dbReference type="Pfam" id="PF18681"/>
    </source>
</evidence>